<protein>
    <submittedName>
        <fullName evidence="9">Cytochrome c</fullName>
    </submittedName>
</protein>
<feature type="signal peptide" evidence="8">
    <location>
        <begin position="1"/>
        <end position="25"/>
    </location>
</feature>
<dbReference type="GO" id="GO:0020037">
    <property type="term" value="F:heme binding"/>
    <property type="evidence" value="ECO:0007669"/>
    <property type="project" value="InterPro"/>
</dbReference>
<dbReference type="InterPro" id="IPR010980">
    <property type="entry name" value="Cyt_c/b562"/>
</dbReference>
<evidence type="ECO:0000256" key="4">
    <source>
        <dbReference type="ARBA" id="ARBA00022982"/>
    </source>
</evidence>
<reference evidence="9 10" key="1">
    <citation type="submission" date="2019-12" db="EMBL/GenBank/DDBJ databases">
        <title>Draft genome sequencing of Halomonas icarensis D1-1.</title>
        <authorList>
            <person name="Pandiyan K."/>
            <person name="Kushwaha P."/>
            <person name="Gowdham M."/>
            <person name="Chakdar H."/>
            <person name="Singh A."/>
            <person name="Kumar M."/>
            <person name="Saxena A.K."/>
        </authorList>
    </citation>
    <scope>NUCLEOTIDE SEQUENCE [LARGE SCALE GENOMIC DNA]</scope>
    <source>
        <strain evidence="9 10">D1-1</strain>
    </source>
</reference>
<gene>
    <name evidence="9" type="ORF">GRB80_05080</name>
</gene>
<dbReference type="AlphaFoldDB" id="A0A7X5AM20"/>
<keyword evidence="8" id="KW-0732">Signal</keyword>
<evidence type="ECO:0000256" key="7">
    <source>
        <dbReference type="PIRSR" id="PIRSR000027-2"/>
    </source>
</evidence>
<keyword evidence="1" id="KW-0813">Transport</keyword>
<dbReference type="GO" id="GO:0042597">
    <property type="term" value="C:periplasmic space"/>
    <property type="evidence" value="ECO:0007669"/>
    <property type="project" value="InterPro"/>
</dbReference>
<dbReference type="Gene3D" id="1.20.120.10">
    <property type="entry name" value="Cytochrome c/b562"/>
    <property type="match status" value="1"/>
</dbReference>
<keyword evidence="10" id="KW-1185">Reference proteome</keyword>
<dbReference type="RefSeq" id="WP_161422751.1">
    <property type="nucleotide sequence ID" value="NZ_JARWMY010000006.1"/>
</dbReference>
<name>A0A7X5AM20_9GAMM</name>
<evidence type="ECO:0000256" key="8">
    <source>
        <dbReference type="SAM" id="SignalP"/>
    </source>
</evidence>
<dbReference type="InterPro" id="IPR002321">
    <property type="entry name" value="Cyt_c_II"/>
</dbReference>
<proteinExistence type="predicted"/>
<evidence type="ECO:0000313" key="10">
    <source>
        <dbReference type="Proteomes" id="UP000448235"/>
    </source>
</evidence>
<dbReference type="GO" id="GO:0022900">
    <property type="term" value="P:electron transport chain"/>
    <property type="evidence" value="ECO:0007669"/>
    <property type="project" value="InterPro"/>
</dbReference>
<feature type="binding site" description="covalent" evidence="7">
    <location>
        <position position="147"/>
    </location>
    <ligand>
        <name>heme c</name>
        <dbReference type="ChEBI" id="CHEBI:61717"/>
    </ligand>
</feature>
<evidence type="ECO:0000256" key="1">
    <source>
        <dbReference type="ARBA" id="ARBA00022448"/>
    </source>
</evidence>
<evidence type="ECO:0000313" key="9">
    <source>
        <dbReference type="EMBL" id="NAW12213.1"/>
    </source>
</evidence>
<evidence type="ECO:0000256" key="5">
    <source>
        <dbReference type="ARBA" id="ARBA00023004"/>
    </source>
</evidence>
<evidence type="ECO:0000256" key="3">
    <source>
        <dbReference type="ARBA" id="ARBA00022723"/>
    </source>
</evidence>
<comment type="caution">
    <text evidence="9">The sequence shown here is derived from an EMBL/GenBank/DDBJ whole genome shotgun (WGS) entry which is preliminary data.</text>
</comment>
<feature type="chain" id="PRO_5030680235" evidence="8">
    <location>
        <begin position="26"/>
        <end position="157"/>
    </location>
</feature>
<accession>A0A7X5AM20</accession>
<comment type="PTM">
    <text evidence="7">Binds 1 heme group per subunit.</text>
</comment>
<organism evidence="9 10">
    <name type="scientific">Halomonas icarae</name>
    <dbReference type="NCBI Taxonomy" id="2691040"/>
    <lineage>
        <taxon>Bacteria</taxon>
        <taxon>Pseudomonadati</taxon>
        <taxon>Pseudomonadota</taxon>
        <taxon>Gammaproteobacteria</taxon>
        <taxon>Oceanospirillales</taxon>
        <taxon>Halomonadaceae</taxon>
        <taxon>Halomonas</taxon>
    </lineage>
</organism>
<dbReference type="Pfam" id="PF01322">
    <property type="entry name" value="Cytochrom_C_2"/>
    <property type="match status" value="1"/>
</dbReference>
<keyword evidence="2 7" id="KW-0349">Heme</keyword>
<evidence type="ECO:0000256" key="2">
    <source>
        <dbReference type="ARBA" id="ARBA00022617"/>
    </source>
</evidence>
<sequence>MTVTFRPLIALGLSAALALPTIAQATEPEDAIRYRQSALSVMGWQMGPMGAMAKGDMEYDEEAFATRANNLAAVAHLPWEGFMEGTLRGDGHGVETGALAKIGDDWAGFEERQQTFEQEAATLAQMVKDGEAFSALRAQVGAVGKSCKGCHDDYRAE</sequence>
<dbReference type="InterPro" id="IPR012127">
    <property type="entry name" value="Cyt_c_prime"/>
</dbReference>
<evidence type="ECO:0000256" key="6">
    <source>
        <dbReference type="PIRSR" id="PIRSR000027-1"/>
    </source>
</evidence>
<keyword evidence="5 6" id="KW-0408">Iron</keyword>
<dbReference type="Proteomes" id="UP000448235">
    <property type="component" value="Unassembled WGS sequence"/>
</dbReference>
<feature type="binding site" description="covalent" evidence="7">
    <location>
        <position position="150"/>
    </location>
    <ligand>
        <name>heme c</name>
        <dbReference type="ChEBI" id="CHEBI:61717"/>
    </ligand>
</feature>
<keyword evidence="4" id="KW-0249">Electron transport</keyword>
<keyword evidence="3 6" id="KW-0479">Metal-binding</keyword>
<dbReference type="SUPFAM" id="SSF47175">
    <property type="entry name" value="Cytochromes"/>
    <property type="match status" value="1"/>
</dbReference>
<dbReference type="PROSITE" id="PS51009">
    <property type="entry name" value="CYTCII"/>
    <property type="match status" value="1"/>
</dbReference>
<dbReference type="EMBL" id="WUTS01000001">
    <property type="protein sequence ID" value="NAW12213.1"/>
    <property type="molecule type" value="Genomic_DNA"/>
</dbReference>
<dbReference type="GO" id="GO:0005506">
    <property type="term" value="F:iron ion binding"/>
    <property type="evidence" value="ECO:0007669"/>
    <property type="project" value="InterPro"/>
</dbReference>
<dbReference type="GO" id="GO:0009055">
    <property type="term" value="F:electron transfer activity"/>
    <property type="evidence" value="ECO:0007669"/>
    <property type="project" value="InterPro"/>
</dbReference>
<dbReference type="PIRSF" id="PIRSF000027">
    <property type="entry name" value="Cytc_c_prime"/>
    <property type="match status" value="1"/>
</dbReference>
<feature type="binding site" description="axial binding residue" evidence="6">
    <location>
        <position position="151"/>
    </location>
    <ligand>
        <name>heme c</name>
        <dbReference type="ChEBI" id="CHEBI:61717"/>
    </ligand>
    <ligandPart>
        <name>Fe</name>
        <dbReference type="ChEBI" id="CHEBI:18248"/>
    </ligandPart>
</feature>